<proteinExistence type="predicted"/>
<accession>A0A9P7UPI8</accession>
<dbReference type="KEGG" id="more:E1B28_012058"/>
<dbReference type="EMBL" id="CM032188">
    <property type="protein sequence ID" value="KAG7088021.1"/>
    <property type="molecule type" value="Genomic_DNA"/>
</dbReference>
<name>A0A9P7UPI8_9AGAR</name>
<evidence type="ECO:0000313" key="1">
    <source>
        <dbReference type="EMBL" id="KAG7088021.1"/>
    </source>
</evidence>
<reference evidence="1" key="1">
    <citation type="journal article" date="2021" name="Genome Biol. Evol.">
        <title>The assembled and annotated genome of the fairy-ring fungus Marasmius oreades.</title>
        <authorList>
            <person name="Hiltunen M."/>
            <person name="Ament-Velasquez S.L."/>
            <person name="Johannesson H."/>
        </authorList>
    </citation>
    <scope>NUCLEOTIDE SEQUENCE</scope>
    <source>
        <strain evidence="1">03SP1</strain>
    </source>
</reference>
<sequence length="600" mass="68556">MFNNSAHNNITSGTFNTIYGNQYNTWYPSQHESQRIGSPEEWKVKLSQEYDRIPAGRIKILRTIGESKAWRGERENGDLEEQEQFNGLRAKRVIHSACLIGDREDSPPFLSVAYTGRDAKKVFKRDLIAFSRIRHGNFVQLRGFNDSDIPMIMFQEEVVPVRHVLERHGHSPALKCYFSLQAGMALMAVQDWHQTPSYPCDGVWIQPRKGTVTLGPRGPWPTKLFYVSLDSQIGSLNIPALPINLYNIDILLRYLAEYSSSQSVLYSLAAPTRYHSSETVGDFPKHYHVWVHSSGQPVAKFQSHWTHRASLSVYDEKFRRRYYAQDQPMVMESGMTRFLLKRPRNLDCVNFRFELDMGTHIYQPASHLSWLSQACSIFSKLHSSPDEWSNYALHGDCFYLELVPEKYDHVVNALETPCYLFVLPPLQFFDGYPDIAAWMRGENLYYWSSDATGQSIMPESQRIHLGFPSLVPKHPGLYSNVWSSDVYHFIWKWQEIKGFDPTTTEFTRSLGFPVLELVIPVSNEALSGDKDFTFEAGTGTQNEEFVDMGTLTSTGTRLDGGYTKASENSATIEGMSVELDKCSVLFERLGLDSNANMEVD</sequence>
<dbReference type="RefSeq" id="XP_043004492.1">
    <property type="nucleotide sequence ID" value="XM_043157126.1"/>
</dbReference>
<gene>
    <name evidence="1" type="ORF">E1B28_012058</name>
</gene>
<comment type="caution">
    <text evidence="1">The sequence shown here is derived from an EMBL/GenBank/DDBJ whole genome shotgun (WGS) entry which is preliminary data.</text>
</comment>
<organism evidence="1 2">
    <name type="scientific">Marasmius oreades</name>
    <name type="common">fairy-ring Marasmius</name>
    <dbReference type="NCBI Taxonomy" id="181124"/>
    <lineage>
        <taxon>Eukaryota</taxon>
        <taxon>Fungi</taxon>
        <taxon>Dikarya</taxon>
        <taxon>Basidiomycota</taxon>
        <taxon>Agaricomycotina</taxon>
        <taxon>Agaricomycetes</taxon>
        <taxon>Agaricomycetidae</taxon>
        <taxon>Agaricales</taxon>
        <taxon>Marasmiineae</taxon>
        <taxon>Marasmiaceae</taxon>
        <taxon>Marasmius</taxon>
    </lineage>
</organism>
<protein>
    <submittedName>
        <fullName evidence="1">Uncharacterized protein</fullName>
    </submittedName>
</protein>
<dbReference type="OrthoDB" id="3063557at2759"/>
<keyword evidence="2" id="KW-1185">Reference proteome</keyword>
<evidence type="ECO:0000313" key="2">
    <source>
        <dbReference type="Proteomes" id="UP001049176"/>
    </source>
</evidence>
<dbReference type="AlphaFoldDB" id="A0A9P7UPI8"/>
<dbReference type="GeneID" id="66081133"/>
<dbReference type="Proteomes" id="UP001049176">
    <property type="component" value="Chromosome 8"/>
</dbReference>